<evidence type="ECO:0000313" key="1">
    <source>
        <dbReference type="EMBL" id="CAC5367743.1"/>
    </source>
</evidence>
<keyword evidence="2" id="KW-1185">Reference proteome</keyword>
<dbReference type="AlphaFoldDB" id="A0A6J8AGX4"/>
<organism evidence="1 2">
    <name type="scientific">Mytilus coruscus</name>
    <name type="common">Sea mussel</name>
    <dbReference type="NCBI Taxonomy" id="42192"/>
    <lineage>
        <taxon>Eukaryota</taxon>
        <taxon>Metazoa</taxon>
        <taxon>Spiralia</taxon>
        <taxon>Lophotrochozoa</taxon>
        <taxon>Mollusca</taxon>
        <taxon>Bivalvia</taxon>
        <taxon>Autobranchia</taxon>
        <taxon>Pteriomorphia</taxon>
        <taxon>Mytilida</taxon>
        <taxon>Mytiloidea</taxon>
        <taxon>Mytilidae</taxon>
        <taxon>Mytilinae</taxon>
        <taxon>Mytilus</taxon>
    </lineage>
</organism>
<name>A0A6J8AGX4_MYTCO</name>
<dbReference type="Proteomes" id="UP000507470">
    <property type="component" value="Unassembled WGS sequence"/>
</dbReference>
<reference evidence="1 2" key="1">
    <citation type="submission" date="2020-06" db="EMBL/GenBank/DDBJ databases">
        <authorList>
            <person name="Li R."/>
            <person name="Bekaert M."/>
        </authorList>
    </citation>
    <scope>NUCLEOTIDE SEQUENCE [LARGE SCALE GENOMIC DNA]</scope>
    <source>
        <strain evidence="2">wild</strain>
    </source>
</reference>
<proteinExistence type="predicted"/>
<sequence>MYRLRTGYAKLNKHLFKIGVKKSEICENYGRAPETAKHFLLECAAYSDNRNVMLQELIAQGATDFSMQSLLSAWLGIRPKQCGVMYRTTAVRAYKHQQSVHTFIRQLMALPFLPTTHIRDTFTSLQNRANTPQLRDLVAYMDRQWFNNGVIQIADWCIFKRSVRTNNDVEGWHSRLNSAAKHGGVPFYTLVPDLMKEAEVVDVSVRSDNLERDVHHRYTVLEQKIQTSWDSYMDGAMSTTHFLKVISRLYGPSDQPANDVLQQ</sequence>
<accession>A0A6J8AGX4</accession>
<dbReference type="OrthoDB" id="6134031at2759"/>
<gene>
    <name evidence="1" type="ORF">MCOR_7527</name>
</gene>
<evidence type="ECO:0008006" key="3">
    <source>
        <dbReference type="Google" id="ProtNLM"/>
    </source>
</evidence>
<protein>
    <recommendedName>
        <fullName evidence="3">Reverse transcriptase zinc-binding domain-containing protein</fullName>
    </recommendedName>
</protein>
<dbReference type="EMBL" id="CACVKT020001385">
    <property type="protein sequence ID" value="CAC5367743.1"/>
    <property type="molecule type" value="Genomic_DNA"/>
</dbReference>
<evidence type="ECO:0000313" key="2">
    <source>
        <dbReference type="Proteomes" id="UP000507470"/>
    </source>
</evidence>